<evidence type="ECO:0008006" key="3">
    <source>
        <dbReference type="Google" id="ProtNLM"/>
    </source>
</evidence>
<dbReference type="AlphaFoldDB" id="A0A399F966"/>
<protein>
    <recommendedName>
        <fullName evidence="3">DUF2171 domain-containing protein</fullName>
    </recommendedName>
</protein>
<dbReference type="Proteomes" id="UP000266178">
    <property type="component" value="Unassembled WGS sequence"/>
</dbReference>
<dbReference type="Pfam" id="PF09939">
    <property type="entry name" value="DUF2171"/>
    <property type="match status" value="1"/>
</dbReference>
<proteinExistence type="predicted"/>
<dbReference type="RefSeq" id="WP_119358081.1">
    <property type="nucleotide sequence ID" value="NZ_BJXM01000015.1"/>
</dbReference>
<sequence>MSDKNISENKLEGILDRETLAKIQPGLQVRSLDDEFVGDVVGVQGRYLELRQEGQSRWISLEEVRSADEVAVYLRQNAHAVRKAWHSSKPQS</sequence>
<keyword evidence="2" id="KW-1185">Reference proteome</keyword>
<dbReference type="InterPro" id="IPR018684">
    <property type="entry name" value="DUF2171"/>
</dbReference>
<organism evidence="1 2">
    <name type="scientific">Meiothermus granaticius NBRC 107808</name>
    <dbReference type="NCBI Taxonomy" id="1227551"/>
    <lineage>
        <taxon>Bacteria</taxon>
        <taxon>Thermotogati</taxon>
        <taxon>Deinococcota</taxon>
        <taxon>Deinococci</taxon>
        <taxon>Thermales</taxon>
        <taxon>Thermaceae</taxon>
        <taxon>Meiothermus</taxon>
    </lineage>
</organism>
<dbReference type="OrthoDB" id="9803697at2"/>
<comment type="caution">
    <text evidence="1">The sequence shown here is derived from an EMBL/GenBank/DDBJ whole genome shotgun (WGS) entry which is preliminary data.</text>
</comment>
<name>A0A399F966_9DEIN</name>
<reference evidence="1 2" key="1">
    <citation type="submission" date="2018-08" db="EMBL/GenBank/DDBJ databases">
        <title>Meiothermus granaticius genome AF-68 sequencing project.</title>
        <authorList>
            <person name="Da Costa M.S."/>
            <person name="Albuquerque L."/>
            <person name="Raposo P."/>
            <person name="Froufe H.J.C."/>
            <person name="Barroso C.S."/>
            <person name="Egas C."/>
        </authorList>
    </citation>
    <scope>NUCLEOTIDE SEQUENCE [LARGE SCALE GENOMIC DNA]</scope>
    <source>
        <strain evidence="1 2">AF-68</strain>
    </source>
</reference>
<dbReference type="EMBL" id="QWLB01000042">
    <property type="protein sequence ID" value="RIH91452.1"/>
    <property type="molecule type" value="Genomic_DNA"/>
</dbReference>
<evidence type="ECO:0000313" key="1">
    <source>
        <dbReference type="EMBL" id="RIH91452.1"/>
    </source>
</evidence>
<accession>A0A399F966</accession>
<evidence type="ECO:0000313" key="2">
    <source>
        <dbReference type="Proteomes" id="UP000266178"/>
    </source>
</evidence>
<gene>
    <name evidence="1" type="ORF">Mgrana_02629</name>
</gene>